<accession>A0A0F9CBP0</accession>
<sequence>MEIVRDTQGRLSSVHFGGEGRNLWIGKTGLGASGPSCGYNAHWYDLRHPWERYSIGEFRFVFFWKQLWRGLREVILAPEFLDD</sequence>
<protein>
    <submittedName>
        <fullName evidence="1">Uncharacterized protein</fullName>
    </submittedName>
</protein>
<gene>
    <name evidence="1" type="ORF">LCGC14_2342060</name>
</gene>
<dbReference type="EMBL" id="LAZR01033907">
    <property type="protein sequence ID" value="KKL46788.1"/>
    <property type="molecule type" value="Genomic_DNA"/>
</dbReference>
<reference evidence="1" key="1">
    <citation type="journal article" date="2015" name="Nature">
        <title>Complex archaea that bridge the gap between prokaryotes and eukaryotes.</title>
        <authorList>
            <person name="Spang A."/>
            <person name="Saw J.H."/>
            <person name="Jorgensen S.L."/>
            <person name="Zaremba-Niedzwiedzka K."/>
            <person name="Martijn J."/>
            <person name="Lind A.E."/>
            <person name="van Eijk R."/>
            <person name="Schleper C."/>
            <person name="Guy L."/>
            <person name="Ettema T.J."/>
        </authorList>
    </citation>
    <scope>NUCLEOTIDE SEQUENCE</scope>
</reference>
<comment type="caution">
    <text evidence="1">The sequence shown here is derived from an EMBL/GenBank/DDBJ whole genome shotgun (WGS) entry which is preliminary data.</text>
</comment>
<dbReference type="AlphaFoldDB" id="A0A0F9CBP0"/>
<proteinExistence type="predicted"/>
<organism evidence="1">
    <name type="scientific">marine sediment metagenome</name>
    <dbReference type="NCBI Taxonomy" id="412755"/>
    <lineage>
        <taxon>unclassified sequences</taxon>
        <taxon>metagenomes</taxon>
        <taxon>ecological metagenomes</taxon>
    </lineage>
</organism>
<evidence type="ECO:0000313" key="1">
    <source>
        <dbReference type="EMBL" id="KKL46788.1"/>
    </source>
</evidence>
<name>A0A0F9CBP0_9ZZZZ</name>